<keyword evidence="1 4" id="KW-0349">Heme</keyword>
<proteinExistence type="predicted"/>
<dbReference type="InterPro" id="IPR036909">
    <property type="entry name" value="Cyt_c-like_dom_sf"/>
</dbReference>
<evidence type="ECO:0000259" key="6">
    <source>
        <dbReference type="PROSITE" id="PS51007"/>
    </source>
</evidence>
<dbReference type="Pfam" id="PF13442">
    <property type="entry name" value="Cytochrome_CBB3"/>
    <property type="match status" value="1"/>
</dbReference>
<evidence type="ECO:0000256" key="5">
    <source>
        <dbReference type="SAM" id="MobiDB-lite"/>
    </source>
</evidence>
<accession>A0A329Y2W4</accession>
<dbReference type="PROSITE" id="PS51007">
    <property type="entry name" value="CYTC"/>
    <property type="match status" value="1"/>
</dbReference>
<comment type="caution">
    <text evidence="7">The sequence shown here is derived from an EMBL/GenBank/DDBJ whole genome shotgun (WGS) entry which is preliminary data.</text>
</comment>
<protein>
    <submittedName>
        <fullName evidence="7">Cytochrome C oxidase subunit III</fullName>
    </submittedName>
</protein>
<dbReference type="RefSeq" id="WP_112345898.1">
    <property type="nucleotide sequence ID" value="NZ_QMKK01000061.1"/>
</dbReference>
<organism evidence="7 8">
    <name type="scientific">Rhizobium tropici</name>
    <dbReference type="NCBI Taxonomy" id="398"/>
    <lineage>
        <taxon>Bacteria</taxon>
        <taxon>Pseudomonadati</taxon>
        <taxon>Pseudomonadota</taxon>
        <taxon>Alphaproteobacteria</taxon>
        <taxon>Hyphomicrobiales</taxon>
        <taxon>Rhizobiaceae</taxon>
        <taxon>Rhizobium/Agrobacterium group</taxon>
        <taxon>Rhizobium</taxon>
    </lineage>
</organism>
<dbReference type="GO" id="GO:0020037">
    <property type="term" value="F:heme binding"/>
    <property type="evidence" value="ECO:0007669"/>
    <property type="project" value="InterPro"/>
</dbReference>
<dbReference type="OrthoDB" id="9811281at2"/>
<dbReference type="GO" id="GO:0046872">
    <property type="term" value="F:metal ion binding"/>
    <property type="evidence" value="ECO:0007669"/>
    <property type="project" value="UniProtKB-KW"/>
</dbReference>
<dbReference type="SUPFAM" id="SSF46626">
    <property type="entry name" value="Cytochrome c"/>
    <property type="match status" value="1"/>
</dbReference>
<feature type="compositionally biased region" description="Basic and acidic residues" evidence="5">
    <location>
        <begin position="155"/>
        <end position="165"/>
    </location>
</feature>
<feature type="region of interest" description="Disordered" evidence="5">
    <location>
        <begin position="150"/>
        <end position="189"/>
    </location>
</feature>
<dbReference type="GO" id="GO:0009055">
    <property type="term" value="F:electron transfer activity"/>
    <property type="evidence" value="ECO:0007669"/>
    <property type="project" value="InterPro"/>
</dbReference>
<evidence type="ECO:0000313" key="8">
    <source>
        <dbReference type="Proteomes" id="UP000251205"/>
    </source>
</evidence>
<keyword evidence="2 4" id="KW-0479">Metal-binding</keyword>
<evidence type="ECO:0000313" key="7">
    <source>
        <dbReference type="EMBL" id="RAX37637.1"/>
    </source>
</evidence>
<sequence length="189" mass="20270">MFWIGAFLVSLGAAAVIGNAREGRQYRTDPSVGAALDELRLMPNGISGAPPEIYFALGKPYETTAYDLSQGKRLYSWFGCGACHGDGRGGTGPSFLDGWWLYGPEMVSIAASIRDGRPHGMPAFRDKMTIDEIWQLAGYVQTIGAYKAKTTAPSRNDDKQTRPAENRAPAAILFDEGPAAPNATQGPSP</sequence>
<gene>
    <name evidence="7" type="ORF">DQ393_31210</name>
</gene>
<dbReference type="Proteomes" id="UP000251205">
    <property type="component" value="Unassembled WGS sequence"/>
</dbReference>
<feature type="domain" description="Cytochrome c" evidence="6">
    <location>
        <begin position="66"/>
        <end position="144"/>
    </location>
</feature>
<dbReference type="EMBL" id="QMKK01000061">
    <property type="protein sequence ID" value="RAX37637.1"/>
    <property type="molecule type" value="Genomic_DNA"/>
</dbReference>
<evidence type="ECO:0000256" key="3">
    <source>
        <dbReference type="ARBA" id="ARBA00023004"/>
    </source>
</evidence>
<evidence type="ECO:0000256" key="4">
    <source>
        <dbReference type="PROSITE-ProRule" id="PRU00433"/>
    </source>
</evidence>
<keyword evidence="3 4" id="KW-0408">Iron</keyword>
<name>A0A329Y2W4_RHITR</name>
<evidence type="ECO:0000256" key="1">
    <source>
        <dbReference type="ARBA" id="ARBA00022617"/>
    </source>
</evidence>
<evidence type="ECO:0000256" key="2">
    <source>
        <dbReference type="ARBA" id="ARBA00022723"/>
    </source>
</evidence>
<reference evidence="7 8" key="1">
    <citation type="submission" date="2018-06" db="EMBL/GenBank/DDBJ databases">
        <title>Whole Genome Sequence of an efficient microsymbiont, Rhizobium tropici.</title>
        <authorList>
            <person name="Srinivasan R."/>
            <person name="Singh H.V."/>
            <person name="Srivastava R."/>
            <person name="Kumari B."/>
            <person name="Radhakrishna A."/>
        </authorList>
    </citation>
    <scope>NUCLEOTIDE SEQUENCE [LARGE SCALE GENOMIC DNA]</scope>
    <source>
        <strain evidence="7 8">IGFRI Rhizo-19</strain>
    </source>
</reference>
<dbReference type="InterPro" id="IPR009056">
    <property type="entry name" value="Cyt_c-like_dom"/>
</dbReference>
<dbReference type="AlphaFoldDB" id="A0A329Y2W4"/>
<dbReference type="Gene3D" id="1.10.760.10">
    <property type="entry name" value="Cytochrome c-like domain"/>
    <property type="match status" value="1"/>
</dbReference>